<organism evidence="1 2">
    <name type="scientific">Xenopus laevis</name>
    <name type="common">African clawed frog</name>
    <dbReference type="NCBI Taxonomy" id="8355"/>
    <lineage>
        <taxon>Eukaryota</taxon>
        <taxon>Metazoa</taxon>
        <taxon>Chordata</taxon>
        <taxon>Craniata</taxon>
        <taxon>Vertebrata</taxon>
        <taxon>Euteleostomi</taxon>
        <taxon>Amphibia</taxon>
        <taxon>Batrachia</taxon>
        <taxon>Anura</taxon>
        <taxon>Pipoidea</taxon>
        <taxon>Pipidae</taxon>
        <taxon>Xenopodinae</taxon>
        <taxon>Xenopus</taxon>
        <taxon>Xenopus</taxon>
    </lineage>
</organism>
<sequence>MISLKSRSSAGCHGYRCISYRYAFHMRSKTLSDVSSWFVSMSKFSGQPLFAYTISNRLHGTFSFLLIYKDTSYLHS</sequence>
<reference evidence="2" key="1">
    <citation type="journal article" date="2016" name="Nature">
        <title>Genome evolution in the allotetraploid frog Xenopus laevis.</title>
        <authorList>
            <person name="Session A.M."/>
            <person name="Uno Y."/>
            <person name="Kwon T."/>
            <person name="Chapman J.A."/>
            <person name="Toyoda A."/>
            <person name="Takahashi S."/>
            <person name="Fukui A."/>
            <person name="Hikosaka A."/>
            <person name="Suzuki A."/>
            <person name="Kondo M."/>
            <person name="van Heeringen S.J."/>
            <person name="Quigley I."/>
            <person name="Heinz S."/>
            <person name="Ogino H."/>
            <person name="Ochi H."/>
            <person name="Hellsten U."/>
            <person name="Lyons J.B."/>
            <person name="Simakov O."/>
            <person name="Putnam N."/>
            <person name="Stites J."/>
            <person name="Kuroki Y."/>
            <person name="Tanaka T."/>
            <person name="Michiue T."/>
            <person name="Watanabe M."/>
            <person name="Bogdanovic O."/>
            <person name="Lister R."/>
            <person name="Georgiou G."/>
            <person name="Paranjpe S.S."/>
            <person name="van Kruijsbergen I."/>
            <person name="Shu S."/>
            <person name="Carlson J."/>
            <person name="Kinoshita T."/>
            <person name="Ohta Y."/>
            <person name="Mawaribuchi S."/>
            <person name="Jenkins J."/>
            <person name="Grimwood J."/>
            <person name="Schmutz J."/>
            <person name="Mitros T."/>
            <person name="Mozaffari S.V."/>
            <person name="Suzuki Y."/>
            <person name="Haramoto Y."/>
            <person name="Yamamoto T.S."/>
            <person name="Takagi C."/>
            <person name="Heald R."/>
            <person name="Miller K."/>
            <person name="Haudenschild C."/>
            <person name="Kitzman J."/>
            <person name="Nakayama T."/>
            <person name="Izutsu Y."/>
            <person name="Robert J."/>
            <person name="Fortriede J."/>
            <person name="Burns K."/>
            <person name="Lotay V."/>
            <person name="Karimi K."/>
            <person name="Yasuoka Y."/>
            <person name="Dichmann D.S."/>
            <person name="Flajnik M.F."/>
            <person name="Houston D.W."/>
            <person name="Shendure J."/>
            <person name="DuPasquier L."/>
            <person name="Vize P.D."/>
            <person name="Zorn A.M."/>
            <person name="Ito M."/>
            <person name="Marcotte E.M."/>
            <person name="Wallingford J.B."/>
            <person name="Ito Y."/>
            <person name="Asashima M."/>
            <person name="Ueno N."/>
            <person name="Matsuda Y."/>
            <person name="Veenstra G.J."/>
            <person name="Fujiyama A."/>
            <person name="Harland R.M."/>
            <person name="Taira M."/>
            <person name="Rokhsar D.S."/>
        </authorList>
    </citation>
    <scope>NUCLEOTIDE SEQUENCE [LARGE SCALE GENOMIC DNA]</scope>
    <source>
        <strain evidence="2">J</strain>
    </source>
</reference>
<evidence type="ECO:0000313" key="1">
    <source>
        <dbReference type="EMBL" id="OCT89061.1"/>
    </source>
</evidence>
<accession>A0A974DE30</accession>
<name>A0A974DE30_XENLA</name>
<proteinExistence type="predicted"/>
<protein>
    <submittedName>
        <fullName evidence="1">Uncharacterized protein</fullName>
    </submittedName>
</protein>
<gene>
    <name evidence="1" type="ORF">XELAEV_18017682mg</name>
</gene>
<dbReference type="EMBL" id="CM004470">
    <property type="protein sequence ID" value="OCT89061.1"/>
    <property type="molecule type" value="Genomic_DNA"/>
</dbReference>
<dbReference type="Proteomes" id="UP000694892">
    <property type="component" value="Chromosome 3L"/>
</dbReference>
<evidence type="ECO:0000313" key="2">
    <source>
        <dbReference type="Proteomes" id="UP000694892"/>
    </source>
</evidence>
<dbReference type="AlphaFoldDB" id="A0A974DE30"/>